<dbReference type="Proteomes" id="UP001596395">
    <property type="component" value="Unassembled WGS sequence"/>
</dbReference>
<sequence length="317" mass="34752">MADYRKRDLTTKDDVSLTELLIDGMATVDAFNDAARPFREMLATTVSDRVFTTAAHGDMTWHELAEGEHARTGDVTNEQVAFSIAKYGRSLGFTQEFIEDNPADEVLKRFRVLVEGALKKEHEVIFGTIQNGVADGSALWYDVPDYGAYTFSNTHDHTFADTNELFGDANPRSATAHIREANKQLRHHGKRPSYALISSEFAAEFVDELAWDATFHIPDATSLRSQALPENRIIIDGVTLMQTPWIADTGGSYEFYVVSDEKPVAFHEARPVTLTQGANGGPVGEPGALIGAYGSARYGTFMADPLAAVKVNADNLA</sequence>
<reference evidence="1 2" key="1">
    <citation type="journal article" date="2019" name="Int. J. Syst. Evol. Microbiol.">
        <title>The Global Catalogue of Microorganisms (GCM) 10K type strain sequencing project: providing services to taxonomists for standard genome sequencing and annotation.</title>
        <authorList>
            <consortium name="The Broad Institute Genomics Platform"/>
            <consortium name="The Broad Institute Genome Sequencing Center for Infectious Disease"/>
            <person name="Wu L."/>
            <person name="Ma J."/>
        </authorList>
    </citation>
    <scope>NUCLEOTIDE SEQUENCE [LARGE SCALE GENOMIC DNA]</scope>
    <source>
        <strain evidence="1 2">GX26</strain>
    </source>
</reference>
<accession>A0ABD5VEH0</accession>
<protein>
    <recommendedName>
        <fullName evidence="3">Major capsid protein</fullName>
    </recommendedName>
</protein>
<gene>
    <name evidence="1" type="ORF">ACFQGB_12960</name>
</gene>
<evidence type="ECO:0000313" key="2">
    <source>
        <dbReference type="Proteomes" id="UP001596395"/>
    </source>
</evidence>
<dbReference type="AlphaFoldDB" id="A0ABD5VEH0"/>
<dbReference type="RefSeq" id="WP_336350728.1">
    <property type="nucleotide sequence ID" value="NZ_JAZAQL010000002.1"/>
</dbReference>
<name>A0ABD5VEH0_9EURY</name>
<organism evidence="1 2">
    <name type="scientific">Halorubellus litoreus</name>
    <dbReference type="NCBI Taxonomy" id="755308"/>
    <lineage>
        <taxon>Archaea</taxon>
        <taxon>Methanobacteriati</taxon>
        <taxon>Methanobacteriota</taxon>
        <taxon>Stenosarchaea group</taxon>
        <taxon>Halobacteria</taxon>
        <taxon>Halobacteriales</taxon>
        <taxon>Halorubellaceae</taxon>
        <taxon>Halorubellus</taxon>
    </lineage>
</organism>
<dbReference type="EMBL" id="JBHSXN010000002">
    <property type="protein sequence ID" value="MFC6953775.1"/>
    <property type="molecule type" value="Genomic_DNA"/>
</dbReference>
<comment type="caution">
    <text evidence="1">The sequence shown here is derived from an EMBL/GenBank/DDBJ whole genome shotgun (WGS) entry which is preliminary data.</text>
</comment>
<proteinExistence type="predicted"/>
<evidence type="ECO:0000313" key="1">
    <source>
        <dbReference type="EMBL" id="MFC6953775.1"/>
    </source>
</evidence>
<evidence type="ECO:0008006" key="3">
    <source>
        <dbReference type="Google" id="ProtNLM"/>
    </source>
</evidence>
<keyword evidence="2" id="KW-1185">Reference proteome</keyword>
<dbReference type="Pfam" id="PF25209">
    <property type="entry name" value="Phage_capsid_4"/>
    <property type="match status" value="1"/>
</dbReference>